<dbReference type="SUPFAM" id="SSF54285">
    <property type="entry name" value="MoaD/ThiS"/>
    <property type="match status" value="1"/>
</dbReference>
<dbReference type="Gene3D" id="3.10.20.30">
    <property type="match status" value="1"/>
</dbReference>
<accession>A0A852UT60</accession>
<dbReference type="NCBIfam" id="TIGR01683">
    <property type="entry name" value="thiS"/>
    <property type="match status" value="1"/>
</dbReference>
<gene>
    <name evidence="1" type="ORF">HDA43_000947</name>
</gene>
<dbReference type="Proteomes" id="UP000576393">
    <property type="component" value="Unassembled WGS sequence"/>
</dbReference>
<dbReference type="InterPro" id="IPR010035">
    <property type="entry name" value="Thi_S"/>
</dbReference>
<dbReference type="InterPro" id="IPR003749">
    <property type="entry name" value="ThiS/MoaD-like"/>
</dbReference>
<dbReference type="PANTHER" id="PTHR34472">
    <property type="entry name" value="SULFUR CARRIER PROTEIN THIS"/>
    <property type="match status" value="1"/>
</dbReference>
<reference evidence="1 2" key="1">
    <citation type="submission" date="2020-07" db="EMBL/GenBank/DDBJ databases">
        <title>Sequencing the genomes of 1000 actinobacteria strains.</title>
        <authorList>
            <person name="Klenk H.-P."/>
        </authorList>
    </citation>
    <scope>NUCLEOTIDE SEQUENCE [LARGE SCALE GENOMIC DNA]</scope>
    <source>
        <strain evidence="1 2">DSM 45763</strain>
    </source>
</reference>
<dbReference type="InterPro" id="IPR012675">
    <property type="entry name" value="Beta-grasp_dom_sf"/>
</dbReference>
<sequence length="66" mass="6562">MNVTINGVAHELPSGATVAEAVKTLTETRNGVAVAVNGEVVSRGAWDSTALADADAVEVLTAVQGG</sequence>
<organism evidence="1 2">
    <name type="scientific">Streptosporangium sandarakinum</name>
    <dbReference type="NCBI Taxonomy" id="1260955"/>
    <lineage>
        <taxon>Bacteria</taxon>
        <taxon>Bacillati</taxon>
        <taxon>Actinomycetota</taxon>
        <taxon>Actinomycetes</taxon>
        <taxon>Streptosporangiales</taxon>
        <taxon>Streptosporangiaceae</taxon>
        <taxon>Streptosporangium</taxon>
    </lineage>
</organism>
<dbReference type="InterPro" id="IPR016155">
    <property type="entry name" value="Mopterin_synth/thiamin_S_b"/>
</dbReference>
<proteinExistence type="predicted"/>
<dbReference type="AlphaFoldDB" id="A0A852UT60"/>
<evidence type="ECO:0000313" key="1">
    <source>
        <dbReference type="EMBL" id="NYF38788.1"/>
    </source>
</evidence>
<keyword evidence="2" id="KW-1185">Reference proteome</keyword>
<evidence type="ECO:0000313" key="2">
    <source>
        <dbReference type="Proteomes" id="UP000576393"/>
    </source>
</evidence>
<dbReference type="Pfam" id="PF02597">
    <property type="entry name" value="ThiS"/>
    <property type="match status" value="1"/>
</dbReference>
<name>A0A852UT60_9ACTN</name>
<dbReference type="CDD" id="cd00565">
    <property type="entry name" value="Ubl_ThiS"/>
    <property type="match status" value="1"/>
</dbReference>
<dbReference type="EMBL" id="JACCCO010000001">
    <property type="protein sequence ID" value="NYF38788.1"/>
    <property type="molecule type" value="Genomic_DNA"/>
</dbReference>
<protein>
    <submittedName>
        <fullName evidence="1">Sulfur carrier protein</fullName>
    </submittedName>
</protein>
<dbReference type="PANTHER" id="PTHR34472:SF1">
    <property type="entry name" value="SULFUR CARRIER PROTEIN THIS"/>
    <property type="match status" value="1"/>
</dbReference>
<comment type="caution">
    <text evidence="1">The sequence shown here is derived from an EMBL/GenBank/DDBJ whole genome shotgun (WGS) entry which is preliminary data.</text>
</comment>